<keyword evidence="11" id="KW-1185">Reference proteome</keyword>
<dbReference type="EC" id="2.7.11.1" evidence="1"/>
<dbReference type="InterPro" id="IPR008271">
    <property type="entry name" value="Ser/Thr_kinase_AS"/>
</dbReference>
<dbReference type="SMART" id="SM00220">
    <property type="entry name" value="S_TKc"/>
    <property type="match status" value="1"/>
</dbReference>
<dbReference type="Proteomes" id="UP000189674">
    <property type="component" value="Chromosome"/>
</dbReference>
<keyword evidence="8" id="KW-0812">Transmembrane</keyword>
<reference evidence="11" key="1">
    <citation type="submission" date="2017-02" db="EMBL/GenBank/DDBJ databases">
        <title>Comparative genomics and description of representatives of a novel lineage of planctomycetes thriving in anoxic sediments.</title>
        <authorList>
            <person name="Spring S."/>
            <person name="Bunk B."/>
            <person name="Sproer C."/>
        </authorList>
    </citation>
    <scope>NUCLEOTIDE SEQUENCE [LARGE SCALE GENOMIC DNA]</scope>
    <source>
        <strain evidence="11">ST-NAGAB-D1</strain>
    </source>
</reference>
<dbReference type="InterPro" id="IPR017441">
    <property type="entry name" value="Protein_kinase_ATP_BS"/>
</dbReference>
<dbReference type="EMBL" id="CP019791">
    <property type="protein sequence ID" value="AQT69344.1"/>
    <property type="molecule type" value="Genomic_DNA"/>
</dbReference>
<accession>A0A1U9NNN7</accession>
<dbReference type="PANTHER" id="PTHR43289:SF6">
    <property type="entry name" value="SERINE_THREONINE-PROTEIN KINASE NEKL-3"/>
    <property type="match status" value="1"/>
</dbReference>
<evidence type="ECO:0000256" key="5">
    <source>
        <dbReference type="ARBA" id="ARBA00022777"/>
    </source>
</evidence>
<evidence type="ECO:0000313" key="10">
    <source>
        <dbReference type="EMBL" id="AQT69344.1"/>
    </source>
</evidence>
<dbReference type="GO" id="GO:0005524">
    <property type="term" value="F:ATP binding"/>
    <property type="evidence" value="ECO:0007669"/>
    <property type="project" value="UniProtKB-UniRule"/>
</dbReference>
<dbReference type="Pfam" id="PF00069">
    <property type="entry name" value="Pkinase"/>
    <property type="match status" value="1"/>
</dbReference>
<evidence type="ECO:0000256" key="3">
    <source>
        <dbReference type="ARBA" id="ARBA00022679"/>
    </source>
</evidence>
<organism evidence="10 11">
    <name type="scientific">Anaerohalosphaera lusitana</name>
    <dbReference type="NCBI Taxonomy" id="1936003"/>
    <lineage>
        <taxon>Bacteria</taxon>
        <taxon>Pseudomonadati</taxon>
        <taxon>Planctomycetota</taxon>
        <taxon>Phycisphaerae</taxon>
        <taxon>Sedimentisphaerales</taxon>
        <taxon>Anaerohalosphaeraceae</taxon>
        <taxon>Anaerohalosphaera</taxon>
    </lineage>
</organism>
<dbReference type="SUPFAM" id="SSF56112">
    <property type="entry name" value="Protein kinase-like (PK-like)"/>
    <property type="match status" value="1"/>
</dbReference>
<dbReference type="InterPro" id="IPR000719">
    <property type="entry name" value="Prot_kinase_dom"/>
</dbReference>
<proteinExistence type="predicted"/>
<dbReference type="PROSITE" id="PS50011">
    <property type="entry name" value="PROTEIN_KINASE_DOM"/>
    <property type="match status" value="1"/>
</dbReference>
<evidence type="ECO:0000256" key="1">
    <source>
        <dbReference type="ARBA" id="ARBA00012513"/>
    </source>
</evidence>
<evidence type="ECO:0000256" key="7">
    <source>
        <dbReference type="PROSITE-ProRule" id="PRU10141"/>
    </source>
</evidence>
<keyword evidence="2" id="KW-0723">Serine/threonine-protein kinase</keyword>
<dbReference type="Gene3D" id="3.30.200.20">
    <property type="entry name" value="Phosphorylase Kinase, domain 1"/>
    <property type="match status" value="1"/>
</dbReference>
<keyword evidence="3 10" id="KW-0808">Transferase</keyword>
<evidence type="ECO:0000256" key="6">
    <source>
        <dbReference type="ARBA" id="ARBA00022840"/>
    </source>
</evidence>
<evidence type="ECO:0000256" key="8">
    <source>
        <dbReference type="SAM" id="Phobius"/>
    </source>
</evidence>
<dbReference type="GO" id="GO:0004674">
    <property type="term" value="F:protein serine/threonine kinase activity"/>
    <property type="evidence" value="ECO:0007669"/>
    <property type="project" value="UniProtKB-KW"/>
</dbReference>
<gene>
    <name evidence="10" type="primary">pknB</name>
    <name evidence="10" type="ORF">STSP2_02533</name>
</gene>
<dbReference type="PANTHER" id="PTHR43289">
    <property type="entry name" value="MITOGEN-ACTIVATED PROTEIN KINASE KINASE KINASE 20-RELATED"/>
    <property type="match status" value="1"/>
</dbReference>
<keyword evidence="8" id="KW-1133">Transmembrane helix</keyword>
<protein>
    <recommendedName>
        <fullName evidence="1">non-specific serine/threonine protein kinase</fullName>
        <ecNumber evidence="1">2.7.11.1</ecNumber>
    </recommendedName>
</protein>
<dbReference type="AlphaFoldDB" id="A0A1U9NNN7"/>
<feature type="transmembrane region" description="Helical" evidence="8">
    <location>
        <begin position="387"/>
        <end position="409"/>
    </location>
</feature>
<dbReference type="InterPro" id="IPR011009">
    <property type="entry name" value="Kinase-like_dom_sf"/>
</dbReference>
<evidence type="ECO:0000256" key="2">
    <source>
        <dbReference type="ARBA" id="ARBA00022527"/>
    </source>
</evidence>
<dbReference type="RefSeq" id="WP_146663039.1">
    <property type="nucleotide sequence ID" value="NZ_CP019791.1"/>
</dbReference>
<dbReference type="STRING" id="1936003.STSP2_02533"/>
<name>A0A1U9NNN7_9BACT</name>
<evidence type="ECO:0000256" key="4">
    <source>
        <dbReference type="ARBA" id="ARBA00022741"/>
    </source>
</evidence>
<dbReference type="FunFam" id="1.10.510.10:FF:000021">
    <property type="entry name" value="Serine/threonine protein kinase"/>
    <property type="match status" value="1"/>
</dbReference>
<keyword evidence="6 7" id="KW-0067">ATP-binding</keyword>
<keyword evidence="4 7" id="KW-0547">Nucleotide-binding</keyword>
<dbReference type="KEGG" id="alus:STSP2_02533"/>
<dbReference type="Gene3D" id="1.10.510.10">
    <property type="entry name" value="Transferase(Phosphotransferase) domain 1"/>
    <property type="match status" value="1"/>
</dbReference>
<dbReference type="CDD" id="cd14014">
    <property type="entry name" value="STKc_PknB_like"/>
    <property type="match status" value="1"/>
</dbReference>
<dbReference type="PROSITE" id="PS00108">
    <property type="entry name" value="PROTEIN_KINASE_ST"/>
    <property type="match status" value="1"/>
</dbReference>
<keyword evidence="5 10" id="KW-0418">Kinase</keyword>
<dbReference type="OrthoDB" id="6111975at2"/>
<feature type="binding site" evidence="7">
    <location>
        <position position="108"/>
    </location>
    <ligand>
        <name>ATP</name>
        <dbReference type="ChEBI" id="CHEBI:30616"/>
    </ligand>
</feature>
<evidence type="ECO:0000259" key="9">
    <source>
        <dbReference type="PROSITE" id="PS50011"/>
    </source>
</evidence>
<feature type="domain" description="Protein kinase" evidence="9">
    <location>
        <begin position="79"/>
        <end position="354"/>
    </location>
</feature>
<evidence type="ECO:0000313" key="11">
    <source>
        <dbReference type="Proteomes" id="UP000189674"/>
    </source>
</evidence>
<sequence length="411" mass="45588">MSETNFDTMFGRMAVDQGLVTEEDLKKIISELKAYREKNRAVSLRQLMVKRGLMTSDQAKRLKTYISESKSAAGQIPGYKVIGKLGAGAMAVVYKAKQLSLDRIVAIKVLPKRYSEKPNYIKRFYKEGKLAAKLNHNNIVQAIDVGEVGGLYYFVMEYVEGKTLYDDLSKGKIFDEGEALDIITQVARALEHAHAQGMIHRDVKPKNIMINSEGVVKLADMGLARETSDIKAAENERGKAFGTPYYIAPEQVRGELDIDGRADIYALGATLYHMVTGKVPFEAKTPSEVMKKHVTEPIVPPDHLNTSLSAGISEVIEVMMAKKKEERYTNVAELLVDLDAVKAGQPPVRAHDKFNLSDLSELEQEGEAVELEEGEERMYPASTVTGYKIAVTVLSLIIAILLVVILFMANK</sequence>
<keyword evidence="8" id="KW-0472">Membrane</keyword>
<dbReference type="PROSITE" id="PS00107">
    <property type="entry name" value="PROTEIN_KINASE_ATP"/>
    <property type="match status" value="1"/>
</dbReference>